<proteinExistence type="predicted"/>
<keyword evidence="1" id="KW-0732">Signal</keyword>
<dbReference type="EMBL" id="GBRH01198750">
    <property type="protein sequence ID" value="JAD99145.1"/>
    <property type="molecule type" value="Transcribed_RNA"/>
</dbReference>
<protein>
    <submittedName>
        <fullName evidence="2">Pco105901</fullName>
    </submittedName>
</protein>
<feature type="signal peptide" evidence="1">
    <location>
        <begin position="1"/>
        <end position="19"/>
    </location>
</feature>
<organism evidence="2">
    <name type="scientific">Arundo donax</name>
    <name type="common">Giant reed</name>
    <name type="synonym">Donax arundinaceus</name>
    <dbReference type="NCBI Taxonomy" id="35708"/>
    <lineage>
        <taxon>Eukaryota</taxon>
        <taxon>Viridiplantae</taxon>
        <taxon>Streptophyta</taxon>
        <taxon>Embryophyta</taxon>
        <taxon>Tracheophyta</taxon>
        <taxon>Spermatophyta</taxon>
        <taxon>Magnoliopsida</taxon>
        <taxon>Liliopsida</taxon>
        <taxon>Poales</taxon>
        <taxon>Poaceae</taxon>
        <taxon>PACMAD clade</taxon>
        <taxon>Arundinoideae</taxon>
        <taxon>Arundineae</taxon>
        <taxon>Arundo</taxon>
    </lineage>
</organism>
<evidence type="ECO:0000256" key="1">
    <source>
        <dbReference type="SAM" id="SignalP"/>
    </source>
</evidence>
<dbReference type="AlphaFoldDB" id="A0A0A9EMU5"/>
<accession>A0A0A9EMU5</accession>
<feature type="chain" id="PRO_5002047009" evidence="1">
    <location>
        <begin position="20"/>
        <end position="92"/>
    </location>
</feature>
<sequence length="92" mass="10930">MYGCRVIIFMLLGIHDNLELCLMVSLQGRSFVGFGHWRVLVRLIHKSSLIENPSKSELHSYYCTCLRDFTYHPWHIFTVKQCIFMFIFQISL</sequence>
<reference evidence="2" key="2">
    <citation type="journal article" date="2015" name="Data Brief">
        <title>Shoot transcriptome of the giant reed, Arundo donax.</title>
        <authorList>
            <person name="Barrero R.A."/>
            <person name="Guerrero F.D."/>
            <person name="Moolhuijzen P."/>
            <person name="Goolsby J.A."/>
            <person name="Tidwell J."/>
            <person name="Bellgard S.E."/>
            <person name="Bellgard M.I."/>
        </authorList>
    </citation>
    <scope>NUCLEOTIDE SEQUENCE</scope>
    <source>
        <tissue evidence="2">Shoot tissue taken approximately 20 cm above the soil surface</tissue>
    </source>
</reference>
<evidence type="ECO:0000313" key="2">
    <source>
        <dbReference type="EMBL" id="JAD99145.1"/>
    </source>
</evidence>
<reference evidence="2" key="1">
    <citation type="submission" date="2014-09" db="EMBL/GenBank/DDBJ databases">
        <authorList>
            <person name="Magalhaes I.L.F."/>
            <person name="Oliveira U."/>
            <person name="Santos F.R."/>
            <person name="Vidigal T.H.D.A."/>
            <person name="Brescovit A.D."/>
            <person name="Santos A.J."/>
        </authorList>
    </citation>
    <scope>NUCLEOTIDE SEQUENCE</scope>
    <source>
        <tissue evidence="2">Shoot tissue taken approximately 20 cm above the soil surface</tissue>
    </source>
</reference>
<name>A0A0A9EMU5_ARUDO</name>